<organism evidence="2 3">
    <name type="scientific">Terracoccus luteus</name>
    <dbReference type="NCBI Taxonomy" id="53356"/>
    <lineage>
        <taxon>Bacteria</taxon>
        <taxon>Bacillati</taxon>
        <taxon>Actinomycetota</taxon>
        <taxon>Actinomycetes</taxon>
        <taxon>Micrococcales</taxon>
        <taxon>Intrasporangiaceae</taxon>
        <taxon>Terracoccus</taxon>
    </lineage>
</organism>
<sequence length="264" mass="28559">MPRAAAGARAPVAVGCRGSSEPVNPNRWDRDRARRYPRTPTRPASHPAHARHGWQTDRPNRHPTSRRPPRLANGQARPASDVSTPATAGKRTGPTGIRRLDARHGWQTGRRDRHPTSRRPPRLANGQARPASDVSTPATAGKRAGATGIRRLDARHGRETGRRDRHPTSRRPPRPGKERARPASDVSTPATAGKRAGPTGIRSARPPPRLANGQAQPASGPPTARHGWESSTRRVRDRAAARSRPATTEICAHPPGCPRSGGRR</sequence>
<gene>
    <name evidence="2" type="ORF">DFJ68_1679</name>
</gene>
<feature type="compositionally biased region" description="Basic and acidic residues" evidence="1">
    <location>
        <begin position="226"/>
        <end position="240"/>
    </location>
</feature>
<evidence type="ECO:0000256" key="1">
    <source>
        <dbReference type="SAM" id="MobiDB-lite"/>
    </source>
</evidence>
<feature type="compositionally biased region" description="Basic and acidic residues" evidence="1">
    <location>
        <begin position="150"/>
        <end position="162"/>
    </location>
</feature>
<dbReference type="EMBL" id="RBXT01000001">
    <property type="protein sequence ID" value="RKT78239.1"/>
    <property type="molecule type" value="Genomic_DNA"/>
</dbReference>
<keyword evidence="3" id="KW-1185">Reference proteome</keyword>
<comment type="caution">
    <text evidence="2">The sequence shown here is derived from an EMBL/GenBank/DDBJ whole genome shotgun (WGS) entry which is preliminary data.</text>
</comment>
<feature type="region of interest" description="Disordered" evidence="1">
    <location>
        <begin position="1"/>
        <end position="264"/>
    </location>
</feature>
<feature type="compositionally biased region" description="Low complexity" evidence="1">
    <location>
        <begin position="1"/>
        <end position="15"/>
    </location>
</feature>
<evidence type="ECO:0000313" key="2">
    <source>
        <dbReference type="EMBL" id="RKT78239.1"/>
    </source>
</evidence>
<reference evidence="2 3" key="1">
    <citation type="submission" date="2018-10" db="EMBL/GenBank/DDBJ databases">
        <title>Sequencing the genomes of 1000 actinobacteria strains.</title>
        <authorList>
            <person name="Klenk H.-P."/>
        </authorList>
    </citation>
    <scope>NUCLEOTIDE SEQUENCE [LARGE SCALE GENOMIC DNA]</scope>
    <source>
        <strain evidence="2 3">DSM 44267</strain>
    </source>
</reference>
<name>A0A495XXW3_9MICO</name>
<feature type="compositionally biased region" description="Basic residues" evidence="1">
    <location>
        <begin position="163"/>
        <end position="174"/>
    </location>
</feature>
<feature type="compositionally biased region" description="Basic residues" evidence="1">
    <location>
        <begin position="111"/>
        <end position="121"/>
    </location>
</feature>
<dbReference type="Proteomes" id="UP000278440">
    <property type="component" value="Unassembled WGS sequence"/>
</dbReference>
<dbReference type="AlphaFoldDB" id="A0A495XXW3"/>
<evidence type="ECO:0000313" key="3">
    <source>
        <dbReference type="Proteomes" id="UP000278440"/>
    </source>
</evidence>
<proteinExistence type="predicted"/>
<protein>
    <submittedName>
        <fullName evidence="2">Uncharacterized protein</fullName>
    </submittedName>
</protein>
<accession>A0A495XXW3</accession>